<evidence type="ECO:0000313" key="6">
    <source>
        <dbReference type="EMBL" id="MCU9840346.1"/>
    </source>
</evidence>
<dbReference type="Pfam" id="PF00496">
    <property type="entry name" value="SBP_bac_5"/>
    <property type="match status" value="1"/>
</dbReference>
<name>A0ABT2WWS9_9RHOB</name>
<keyword evidence="7" id="KW-1185">Reference proteome</keyword>
<keyword evidence="4" id="KW-0732">Signal</keyword>
<dbReference type="RefSeq" id="WP_263390219.1">
    <property type="nucleotide sequence ID" value="NZ_JAOVQN010000035.1"/>
</dbReference>
<comment type="similarity">
    <text evidence="2">Belongs to the bacterial solute-binding protein 5 family.</text>
</comment>
<evidence type="ECO:0000259" key="5">
    <source>
        <dbReference type="Pfam" id="PF00496"/>
    </source>
</evidence>
<dbReference type="InterPro" id="IPR000914">
    <property type="entry name" value="SBP_5_dom"/>
</dbReference>
<dbReference type="InterPro" id="IPR039424">
    <property type="entry name" value="SBP_5"/>
</dbReference>
<proteinExistence type="inferred from homology"/>
<dbReference type="Proteomes" id="UP001321014">
    <property type="component" value="Unassembled WGS sequence"/>
</dbReference>
<evidence type="ECO:0000256" key="4">
    <source>
        <dbReference type="ARBA" id="ARBA00022729"/>
    </source>
</evidence>
<dbReference type="InterPro" id="IPR030678">
    <property type="entry name" value="Peptide/Ni-bd"/>
</dbReference>
<organism evidence="6 7">
    <name type="scientific">Ruegeria marisflavi</name>
    <dbReference type="NCBI Taxonomy" id="2984152"/>
    <lineage>
        <taxon>Bacteria</taxon>
        <taxon>Pseudomonadati</taxon>
        <taxon>Pseudomonadota</taxon>
        <taxon>Alphaproteobacteria</taxon>
        <taxon>Rhodobacterales</taxon>
        <taxon>Roseobacteraceae</taxon>
        <taxon>Ruegeria</taxon>
    </lineage>
</organism>
<reference evidence="6 7" key="1">
    <citation type="submission" date="2022-10" db="EMBL/GenBank/DDBJ databases">
        <title>Ruegeria sp. nov., isolated from ocean surface water.</title>
        <authorList>
            <person name="He W."/>
            <person name="Wang L."/>
            <person name="Zhang D.-F."/>
        </authorList>
    </citation>
    <scope>NUCLEOTIDE SEQUENCE [LARGE SCALE GENOMIC DNA]</scope>
    <source>
        <strain evidence="6 7">WL0004</strain>
    </source>
</reference>
<keyword evidence="3" id="KW-0813">Transport</keyword>
<dbReference type="Gene3D" id="3.90.76.10">
    <property type="entry name" value="Dipeptide-binding Protein, Domain 1"/>
    <property type="match status" value="1"/>
</dbReference>
<dbReference type="SUPFAM" id="SSF53850">
    <property type="entry name" value="Periplasmic binding protein-like II"/>
    <property type="match status" value="1"/>
</dbReference>
<evidence type="ECO:0000256" key="3">
    <source>
        <dbReference type="ARBA" id="ARBA00022448"/>
    </source>
</evidence>
<gene>
    <name evidence="6" type="ORF">OEZ49_21550</name>
</gene>
<dbReference type="Gene3D" id="3.40.190.10">
    <property type="entry name" value="Periplasmic binding protein-like II"/>
    <property type="match status" value="1"/>
</dbReference>
<evidence type="ECO:0000313" key="7">
    <source>
        <dbReference type="Proteomes" id="UP001321014"/>
    </source>
</evidence>
<dbReference type="PIRSF" id="PIRSF002741">
    <property type="entry name" value="MppA"/>
    <property type="match status" value="1"/>
</dbReference>
<protein>
    <submittedName>
        <fullName evidence="6">ABC transporter substrate-binding protein</fullName>
    </submittedName>
</protein>
<dbReference type="EMBL" id="JAOVQN010000035">
    <property type="protein sequence ID" value="MCU9840346.1"/>
    <property type="molecule type" value="Genomic_DNA"/>
</dbReference>
<comment type="caution">
    <text evidence="6">The sequence shown here is derived from an EMBL/GenBank/DDBJ whole genome shotgun (WGS) entry which is preliminary data.</text>
</comment>
<dbReference type="CDD" id="cd08498">
    <property type="entry name" value="PBP2_NikA_DppA_OppA_like_2"/>
    <property type="match status" value="1"/>
</dbReference>
<dbReference type="PANTHER" id="PTHR30290:SF9">
    <property type="entry name" value="OLIGOPEPTIDE-BINDING PROTEIN APPA"/>
    <property type="match status" value="1"/>
</dbReference>
<accession>A0ABT2WWS9</accession>
<sequence>MLKTFGTKSALAGGLVAALIGTGAIAETIKWGAPRDIVSLDPYSYGDSYTINFLNHIYEGLVRYNRDLQIESALAVSWEIVSPTTWRFKLREGVKFHNGNDFTAEDVLASLQRVSDPTSPLKGNLPAYKSAAVVDDYTIDIELTGPYPLLLNDLTNIHVFDKDWLVENNAEKPTDVSAGVEGYATFNANGTGPFILESRTPEAQTILTANAGWWDTPKHNLTRIEFQPISSAATRVAALLSGEVDFVDNAPVQDLPRLAAASNLKVLERTDLRTVMLGFNRREELIAGGKNPMNDLRVRQAMQMAVDMELIHDKVMRGKSRNAGLLVAPAIPGYSADLDTVVAVDVEKAKALLAEAGYPDGFEFDFVCTNESYVNEEQFCQAIASMWSRVGLKPRLDIGPTAKQTPKRANGQADVYTIGWATLPMLDTYSILIQMLHSKEGNAGVFNWGGWSYPEIDRLTDAAGIELDRDKRLAMETEALKIARDEIVMMPLHQQPMAWAVSAAFADFPQFPDNKPRLWYVTK</sequence>
<evidence type="ECO:0000256" key="2">
    <source>
        <dbReference type="ARBA" id="ARBA00005695"/>
    </source>
</evidence>
<evidence type="ECO:0000256" key="1">
    <source>
        <dbReference type="ARBA" id="ARBA00004418"/>
    </source>
</evidence>
<feature type="domain" description="Solute-binding protein family 5" evidence="5">
    <location>
        <begin position="70"/>
        <end position="441"/>
    </location>
</feature>
<comment type="subcellular location">
    <subcellularLocation>
        <location evidence="1">Periplasm</location>
    </subcellularLocation>
</comment>
<dbReference type="Gene3D" id="3.10.105.10">
    <property type="entry name" value="Dipeptide-binding Protein, Domain 3"/>
    <property type="match status" value="1"/>
</dbReference>
<dbReference type="PANTHER" id="PTHR30290">
    <property type="entry name" value="PERIPLASMIC BINDING COMPONENT OF ABC TRANSPORTER"/>
    <property type="match status" value="1"/>
</dbReference>